<evidence type="ECO:0000313" key="2">
    <source>
        <dbReference type="EMBL" id="MEL0660918.1"/>
    </source>
</evidence>
<comment type="caution">
    <text evidence="2">The sequence shown here is derived from an EMBL/GenBank/DDBJ whole genome shotgun (WGS) entry which is preliminary data.</text>
</comment>
<evidence type="ECO:0000256" key="1">
    <source>
        <dbReference type="SAM" id="SignalP"/>
    </source>
</evidence>
<evidence type="ECO:0000313" key="3">
    <source>
        <dbReference type="Proteomes" id="UP001366060"/>
    </source>
</evidence>
<dbReference type="EMBL" id="JBAKBA010000067">
    <property type="protein sequence ID" value="MEL0660918.1"/>
    <property type="molecule type" value="Genomic_DNA"/>
</dbReference>
<keyword evidence="1" id="KW-0732">Signal</keyword>
<dbReference type="Proteomes" id="UP001366060">
    <property type="component" value="Unassembled WGS sequence"/>
</dbReference>
<keyword evidence="3" id="KW-1185">Reference proteome</keyword>
<protein>
    <submittedName>
        <fullName evidence="2">DUF3466 family protein</fullName>
    </submittedName>
</protein>
<gene>
    <name evidence="2" type="ORF">V6255_17445</name>
</gene>
<dbReference type="InterPro" id="IPR022562">
    <property type="entry name" value="DUF3466"/>
</dbReference>
<dbReference type="RefSeq" id="WP_341629287.1">
    <property type="nucleotide sequence ID" value="NZ_JBAKBA010000067.1"/>
</dbReference>
<feature type="chain" id="PRO_5046985468" evidence="1">
    <location>
        <begin position="21"/>
        <end position="608"/>
    </location>
</feature>
<organism evidence="2 3">
    <name type="scientific">Psychromonas arctica</name>
    <dbReference type="NCBI Taxonomy" id="168275"/>
    <lineage>
        <taxon>Bacteria</taxon>
        <taxon>Pseudomonadati</taxon>
        <taxon>Pseudomonadota</taxon>
        <taxon>Gammaproteobacteria</taxon>
        <taxon>Alteromonadales</taxon>
        <taxon>Psychromonadaceae</taxon>
        <taxon>Psychromonas</taxon>
    </lineage>
</organism>
<accession>A0ABU9HG91</accession>
<dbReference type="InterPro" id="IPR020008">
    <property type="entry name" value="GlyGly_CTERM"/>
</dbReference>
<proteinExistence type="predicted"/>
<dbReference type="Pfam" id="PF11949">
    <property type="entry name" value="DUF3466"/>
    <property type="match status" value="1"/>
</dbReference>
<name>A0ABU9HG91_9GAMM</name>
<sequence length="608" mass="66494">MKYTKSISLAALLSASSAYATTLTSYYEYEIIAPDTTGSNYGPYASGITEDDNTFSAYALKARLEQDIDIGLPYTFNQECFLDDEVCEEVYKGSENSSNLSFENAYQAWRAATANINQSIIDPESYTMGATNNTKVEGFGDDTEVKMTDVVTIDGALFAVGYGSAPYNDGVREFVRRGFVTDPSTSLVSVSLLPEFDGDEAEGVEGGFSSAYKMREVTYNNGTVKKLIIGNSSVSLAGGDSSYFDACYNEGNIEDLDTLSELTYCPGFDTQAWAWEYSGTDLFTESELTGFTLATEWLDDNEERDSGSDVTYSAAAFDINNVGIAVGVSSFEYSDNVEGARQRAIIMTPDDEGSYGVPTELTQATSGVSNQDDTLYNTWAKTITDDNVVMGNRQYAVSKNINRPIEMFIYDIDDDSVTFPFLDKKVLTTKERLAGTSAANTGANSRGYDMNNNGLVVGKADAYDETDPVVNGSARIQSAFLYDNTTGDSWFLEDLLCTQTVDEDGVVEVTHPLIRLQSATAINDNGVVLAEGFQYDSISDFTDLVGATRIFIKLTPDLNSTPDDSPNCWVSDALINSDQSFERSGGASYWLWIFALPLMLIRRFKSNK</sequence>
<dbReference type="NCBIfam" id="TIGR03501">
    <property type="entry name" value="GlyGly_CTERM"/>
    <property type="match status" value="1"/>
</dbReference>
<reference evidence="2 3" key="1">
    <citation type="submission" date="2024-02" db="EMBL/GenBank/DDBJ databases">
        <title>Bacteria isolated from the canopy kelp, Nereocystis luetkeana.</title>
        <authorList>
            <person name="Pfister C.A."/>
            <person name="Younker I.T."/>
            <person name="Light S.H."/>
        </authorList>
    </citation>
    <scope>NUCLEOTIDE SEQUENCE [LARGE SCALE GENOMIC DNA]</scope>
    <source>
        <strain evidence="2 3">TI.2.07</strain>
    </source>
</reference>
<feature type="signal peptide" evidence="1">
    <location>
        <begin position="1"/>
        <end position="20"/>
    </location>
</feature>